<accession>A0A5C3MYX9</accession>
<keyword evidence="2" id="KW-1185">Reference proteome</keyword>
<gene>
    <name evidence="1" type="ORF">OE88DRAFT_322324</name>
</gene>
<sequence length="321" mass="36440">MQSSALTSQADLPVELIERIVQLAVVDGTGRTATALRLTNRYLSKVAEPYRFYCMAVEGPERIERLATAIRNASPRARNNCCHLLLSDVSKDTRIELEGREIPQHWYEVYFSRNEEANLVMCGLLELLNRTLETLVLAIYDGCSDLHKSVFHGKTLPELRRLSVHTRTGTFNRYHDKISLPKLSSMRLSTALYFSEMYPQSLPFLRAVDAPALTSLSFLYLRPVDALALAQRVLDVDPLRRTKSVREPRHLPNFQAVTRLVVQVAQAPTQCILSQAGQERHLEGLRWIADHLANQARRLELIESGPPVPFRVLKEWATGQD</sequence>
<evidence type="ECO:0008006" key="3">
    <source>
        <dbReference type="Google" id="ProtNLM"/>
    </source>
</evidence>
<name>A0A5C3MYX9_9AGAM</name>
<reference evidence="1 2" key="1">
    <citation type="journal article" date="2019" name="Nat. Ecol. Evol.">
        <title>Megaphylogeny resolves global patterns of mushroom evolution.</title>
        <authorList>
            <person name="Varga T."/>
            <person name="Krizsan K."/>
            <person name="Foldi C."/>
            <person name="Dima B."/>
            <person name="Sanchez-Garcia M."/>
            <person name="Sanchez-Ramirez S."/>
            <person name="Szollosi G.J."/>
            <person name="Szarkandi J.G."/>
            <person name="Papp V."/>
            <person name="Albert L."/>
            <person name="Andreopoulos W."/>
            <person name="Angelini C."/>
            <person name="Antonin V."/>
            <person name="Barry K.W."/>
            <person name="Bougher N.L."/>
            <person name="Buchanan P."/>
            <person name="Buyck B."/>
            <person name="Bense V."/>
            <person name="Catcheside P."/>
            <person name="Chovatia M."/>
            <person name="Cooper J."/>
            <person name="Damon W."/>
            <person name="Desjardin D."/>
            <person name="Finy P."/>
            <person name="Geml J."/>
            <person name="Haridas S."/>
            <person name="Hughes K."/>
            <person name="Justo A."/>
            <person name="Karasinski D."/>
            <person name="Kautmanova I."/>
            <person name="Kiss B."/>
            <person name="Kocsube S."/>
            <person name="Kotiranta H."/>
            <person name="LaButti K.M."/>
            <person name="Lechner B.E."/>
            <person name="Liimatainen K."/>
            <person name="Lipzen A."/>
            <person name="Lukacs Z."/>
            <person name="Mihaltcheva S."/>
            <person name="Morgado L.N."/>
            <person name="Niskanen T."/>
            <person name="Noordeloos M.E."/>
            <person name="Ohm R.A."/>
            <person name="Ortiz-Santana B."/>
            <person name="Ovrebo C."/>
            <person name="Racz N."/>
            <person name="Riley R."/>
            <person name="Savchenko A."/>
            <person name="Shiryaev A."/>
            <person name="Soop K."/>
            <person name="Spirin V."/>
            <person name="Szebenyi C."/>
            <person name="Tomsovsky M."/>
            <person name="Tulloss R.E."/>
            <person name="Uehling J."/>
            <person name="Grigoriev I.V."/>
            <person name="Vagvolgyi C."/>
            <person name="Papp T."/>
            <person name="Martin F.M."/>
            <person name="Miettinen O."/>
            <person name="Hibbett D.S."/>
            <person name="Nagy L.G."/>
        </authorList>
    </citation>
    <scope>NUCLEOTIDE SEQUENCE [LARGE SCALE GENOMIC DNA]</scope>
    <source>
        <strain evidence="1 2">OMC1185</strain>
    </source>
</reference>
<evidence type="ECO:0000313" key="2">
    <source>
        <dbReference type="Proteomes" id="UP000305948"/>
    </source>
</evidence>
<dbReference type="OrthoDB" id="2748701at2759"/>
<evidence type="ECO:0000313" key="1">
    <source>
        <dbReference type="EMBL" id="TFK50133.1"/>
    </source>
</evidence>
<protein>
    <recommendedName>
        <fullName evidence="3">F-box domain-containing protein</fullName>
    </recommendedName>
</protein>
<dbReference type="Proteomes" id="UP000305948">
    <property type="component" value="Unassembled WGS sequence"/>
</dbReference>
<dbReference type="EMBL" id="ML213514">
    <property type="protein sequence ID" value="TFK50133.1"/>
    <property type="molecule type" value="Genomic_DNA"/>
</dbReference>
<dbReference type="AlphaFoldDB" id="A0A5C3MYX9"/>
<organism evidence="1 2">
    <name type="scientific">Heliocybe sulcata</name>
    <dbReference type="NCBI Taxonomy" id="5364"/>
    <lineage>
        <taxon>Eukaryota</taxon>
        <taxon>Fungi</taxon>
        <taxon>Dikarya</taxon>
        <taxon>Basidiomycota</taxon>
        <taxon>Agaricomycotina</taxon>
        <taxon>Agaricomycetes</taxon>
        <taxon>Gloeophyllales</taxon>
        <taxon>Gloeophyllaceae</taxon>
        <taxon>Heliocybe</taxon>
    </lineage>
</organism>
<proteinExistence type="predicted"/>